<evidence type="ECO:0000256" key="2">
    <source>
        <dbReference type="SAM" id="MobiDB-lite"/>
    </source>
</evidence>
<dbReference type="AlphaFoldDB" id="A0A1H9EYB7"/>
<evidence type="ECO:0000313" key="4">
    <source>
        <dbReference type="Proteomes" id="UP000199114"/>
    </source>
</evidence>
<protein>
    <submittedName>
        <fullName evidence="3">Uncharacterized protein</fullName>
    </submittedName>
</protein>
<dbReference type="EMBL" id="FOFD01000002">
    <property type="protein sequence ID" value="SEQ30597.1"/>
    <property type="molecule type" value="Genomic_DNA"/>
</dbReference>
<dbReference type="RefSeq" id="WP_090615462.1">
    <property type="nucleotide sequence ID" value="NZ_FOFD01000002.1"/>
</dbReference>
<gene>
    <name evidence="3" type="ORF">SAMN04489841_1415</name>
</gene>
<organism evidence="3 4">
    <name type="scientific">Natrinema salaciae</name>
    <dbReference type="NCBI Taxonomy" id="1186196"/>
    <lineage>
        <taxon>Archaea</taxon>
        <taxon>Methanobacteriati</taxon>
        <taxon>Methanobacteriota</taxon>
        <taxon>Stenosarchaea group</taxon>
        <taxon>Halobacteria</taxon>
        <taxon>Halobacteriales</taxon>
        <taxon>Natrialbaceae</taxon>
        <taxon>Natrinema</taxon>
    </lineage>
</organism>
<dbReference type="STRING" id="1186196.SAMN04489841_1415"/>
<feature type="compositionally biased region" description="Low complexity" evidence="2">
    <location>
        <begin position="151"/>
        <end position="181"/>
    </location>
</feature>
<sequence length="181" mass="19730">MLTTETYVIADSIEELTDRTDTLEEALEDLEQGTDDYNAIKARRDRVNYLKRGLRWQRDEEGWGGDTEFELGAMTAGENAMMHREAPDDAGRDEMRLWFVAASTVDAPFGSKDDTLKETFSELSDAHPAFVEWAEAKANNLGVPGDSGNRSSTSSTESDASATSTDGPESTTTSSSDSPTA</sequence>
<feature type="coiled-coil region" evidence="1">
    <location>
        <begin position="13"/>
        <end position="43"/>
    </location>
</feature>
<evidence type="ECO:0000313" key="3">
    <source>
        <dbReference type="EMBL" id="SEQ30597.1"/>
    </source>
</evidence>
<accession>A0A1H9EYB7</accession>
<proteinExistence type="predicted"/>
<feature type="region of interest" description="Disordered" evidence="2">
    <location>
        <begin position="140"/>
        <end position="181"/>
    </location>
</feature>
<dbReference type="OrthoDB" id="196433at2157"/>
<name>A0A1H9EYB7_9EURY</name>
<keyword evidence="4" id="KW-1185">Reference proteome</keyword>
<reference evidence="4" key="1">
    <citation type="submission" date="2016-10" db="EMBL/GenBank/DDBJ databases">
        <authorList>
            <person name="Varghese N."/>
            <person name="Submissions S."/>
        </authorList>
    </citation>
    <scope>NUCLEOTIDE SEQUENCE [LARGE SCALE GENOMIC DNA]</scope>
    <source>
        <strain evidence="4">DSM 25055</strain>
    </source>
</reference>
<dbReference type="Proteomes" id="UP000199114">
    <property type="component" value="Unassembled WGS sequence"/>
</dbReference>
<evidence type="ECO:0000256" key="1">
    <source>
        <dbReference type="SAM" id="Coils"/>
    </source>
</evidence>
<keyword evidence="1" id="KW-0175">Coiled coil</keyword>